<dbReference type="SUPFAM" id="SSF69572">
    <property type="entry name" value="Activating enzymes of the ubiquitin-like proteins"/>
    <property type="match status" value="1"/>
</dbReference>
<dbReference type="InterPro" id="IPR000594">
    <property type="entry name" value="ThiF_NAD_FAD-bd"/>
</dbReference>
<evidence type="ECO:0000313" key="4">
    <source>
        <dbReference type="EMBL" id="QCI05920.1"/>
    </source>
</evidence>
<dbReference type="InterPro" id="IPR045886">
    <property type="entry name" value="ThiF/MoeB/HesA"/>
</dbReference>
<keyword evidence="2" id="KW-0812">Transmembrane</keyword>
<dbReference type="GO" id="GO:0016779">
    <property type="term" value="F:nucleotidyltransferase activity"/>
    <property type="evidence" value="ECO:0007669"/>
    <property type="project" value="TreeGrafter"/>
</dbReference>
<organism evidence="4">
    <name type="scientific">Dasysiphonia japonica</name>
    <dbReference type="NCBI Taxonomy" id="2506492"/>
    <lineage>
        <taxon>Eukaryota</taxon>
        <taxon>Rhodophyta</taxon>
        <taxon>Florideophyceae</taxon>
        <taxon>Rhodymeniophycidae</taxon>
        <taxon>Ceramiales</taxon>
        <taxon>Dasyaceae</taxon>
        <taxon>Dasysiphonia</taxon>
    </lineage>
</organism>
<dbReference type="PANTHER" id="PTHR10953:SF102">
    <property type="entry name" value="ADENYLYLTRANSFERASE AND SULFURTRANSFERASE MOCS3"/>
    <property type="match status" value="1"/>
</dbReference>
<accession>A0A4D6WU17</accession>
<dbReference type="PANTHER" id="PTHR10953">
    <property type="entry name" value="UBIQUITIN-ACTIVATING ENZYME E1"/>
    <property type="match status" value="1"/>
</dbReference>
<dbReference type="Gene3D" id="3.40.250.10">
    <property type="entry name" value="Rhodanese-like domain"/>
    <property type="match status" value="1"/>
</dbReference>
<reference evidence="4" key="2">
    <citation type="submission" date="2019-04" db="EMBL/GenBank/DDBJ databases">
        <authorList>
            <person name="Pasella M."/>
        </authorList>
    </citation>
    <scope>NUCLEOTIDE SEQUENCE</scope>
    <source>
        <strain evidence="4">PD2948_5</strain>
    </source>
</reference>
<sequence>MINNINNINLLKEEYLLYAKHLKLGNVGLNGQKRLKKAKILIIGAGGLGCPILLYLAAAGIGYIGILDNDSIDKSNLNRQILYKISNIEQEKLIIAKQHLTELNPYCKIILHKYKITKKNASEIIQYYDIIIDATDNFETRYIIDINCYKLHKVHIYGAVQEFDSQICVFNYKHYLRYSSIYPKNIDNLNQYNCHNDGILGITTGNTGILQATEAIKIILGIGHIIYRTLFTSNIITLSIKQLKLYKQKIKQNKEHKIKYLTIFIKQENLNLLNKEFFLIDIRESYEFKIKYKKYFINIPLKNFTTNKLINFIQNYKIDKTIIIYCNTTYRSIIVSRILKKYKIKHFLMKDK</sequence>
<comment type="similarity">
    <text evidence="1">Belongs to the HesA/MoeB/ThiF family.</text>
</comment>
<reference evidence="4" key="1">
    <citation type="journal article" date="2019" name="Mol. Phylogenet. Evol.">
        <title>Morphological evolution and classification of the red algal order Ceramiales inferred using plastid phylogenomics.</title>
        <authorList>
            <person name="Diaz-Tapia P."/>
            <person name="Pasella M.M."/>
            <person name="Verbruggen H."/>
            <person name="Maggs C.A."/>
        </authorList>
    </citation>
    <scope>NUCLEOTIDE SEQUENCE</scope>
    <source>
        <strain evidence="4">PD2948_5</strain>
    </source>
</reference>
<dbReference type="GO" id="GO:0008641">
    <property type="term" value="F:ubiquitin-like modifier activating enzyme activity"/>
    <property type="evidence" value="ECO:0007669"/>
    <property type="project" value="InterPro"/>
</dbReference>
<dbReference type="AlphaFoldDB" id="A0A4D6WU17"/>
<dbReference type="InterPro" id="IPR035985">
    <property type="entry name" value="Ubiquitin-activating_enz"/>
</dbReference>
<proteinExistence type="inferred from homology"/>
<dbReference type="InterPro" id="IPR001763">
    <property type="entry name" value="Rhodanese-like_dom"/>
</dbReference>
<evidence type="ECO:0000256" key="1">
    <source>
        <dbReference type="ARBA" id="ARBA00009919"/>
    </source>
</evidence>
<dbReference type="EMBL" id="MK814644">
    <property type="protein sequence ID" value="QCI05920.1"/>
    <property type="molecule type" value="Genomic_DNA"/>
</dbReference>
<name>A0A4D6WU17_9FLOR</name>
<dbReference type="FunFam" id="3.40.50.720:FF:000080">
    <property type="entry name" value="Thiazole biosynthesis adenylyltransferase ThiF"/>
    <property type="match status" value="1"/>
</dbReference>
<gene>
    <name evidence="4" type="primary">moeB</name>
</gene>
<feature type="transmembrane region" description="Helical" evidence="2">
    <location>
        <begin position="40"/>
        <end position="66"/>
    </location>
</feature>
<dbReference type="GO" id="GO:0008146">
    <property type="term" value="F:sulfotransferase activity"/>
    <property type="evidence" value="ECO:0007669"/>
    <property type="project" value="TreeGrafter"/>
</dbReference>
<keyword evidence="4" id="KW-0934">Plastid</keyword>
<protein>
    <submittedName>
        <fullName evidence="4">Molybdopterin biosynthesis protein</fullName>
    </submittedName>
</protein>
<dbReference type="GO" id="GO:0005829">
    <property type="term" value="C:cytosol"/>
    <property type="evidence" value="ECO:0007669"/>
    <property type="project" value="TreeGrafter"/>
</dbReference>
<evidence type="ECO:0000256" key="2">
    <source>
        <dbReference type="SAM" id="Phobius"/>
    </source>
</evidence>
<dbReference type="PROSITE" id="PS50206">
    <property type="entry name" value="RHODANESE_3"/>
    <property type="match status" value="1"/>
</dbReference>
<dbReference type="CDD" id="cd00757">
    <property type="entry name" value="ThiF_MoeB_HesA_family"/>
    <property type="match status" value="1"/>
</dbReference>
<geneLocation type="plastid" evidence="4"/>
<keyword evidence="2" id="KW-1133">Transmembrane helix</keyword>
<dbReference type="Gene3D" id="3.40.50.720">
    <property type="entry name" value="NAD(P)-binding Rossmann-like Domain"/>
    <property type="match status" value="1"/>
</dbReference>
<dbReference type="CDD" id="cd00158">
    <property type="entry name" value="RHOD"/>
    <property type="match status" value="1"/>
</dbReference>
<dbReference type="GO" id="GO:0004792">
    <property type="term" value="F:thiosulfate-cyanide sulfurtransferase activity"/>
    <property type="evidence" value="ECO:0007669"/>
    <property type="project" value="TreeGrafter"/>
</dbReference>
<feature type="domain" description="Rhodanese" evidence="3">
    <location>
        <begin position="273"/>
        <end position="346"/>
    </location>
</feature>
<keyword evidence="2" id="KW-0472">Membrane</keyword>
<dbReference type="Pfam" id="PF00899">
    <property type="entry name" value="ThiF"/>
    <property type="match status" value="1"/>
</dbReference>
<evidence type="ECO:0000259" key="3">
    <source>
        <dbReference type="PROSITE" id="PS50206"/>
    </source>
</evidence>
<dbReference type="InterPro" id="IPR036873">
    <property type="entry name" value="Rhodanese-like_dom_sf"/>
</dbReference>